<accession>N9AHZ4</accession>
<comment type="caution">
    <text evidence="2">The sequence shown here is derived from an EMBL/GenBank/DDBJ whole genome shotgun (WGS) entry which is preliminary data.</text>
</comment>
<reference evidence="2 3" key="1">
    <citation type="submission" date="2013-02" db="EMBL/GenBank/DDBJ databases">
        <title>The Genome Sequence of Acinetobacter schindleri CIP 107287.</title>
        <authorList>
            <consortium name="The Broad Institute Genome Sequencing Platform"/>
            <consortium name="The Broad Institute Genome Sequencing Center for Infectious Disease"/>
            <person name="Cerqueira G."/>
            <person name="Feldgarden M."/>
            <person name="Courvalin P."/>
            <person name="Perichon B."/>
            <person name="Grillot-Courvalin C."/>
            <person name="Clermont D."/>
            <person name="Rocha E."/>
            <person name="Yoon E.-J."/>
            <person name="Nemec A."/>
            <person name="Walker B."/>
            <person name="Young S.K."/>
            <person name="Zeng Q."/>
            <person name="Gargeya S."/>
            <person name="Fitzgerald M."/>
            <person name="Haas B."/>
            <person name="Abouelleil A."/>
            <person name="Alvarado L."/>
            <person name="Arachchi H.M."/>
            <person name="Berlin A.M."/>
            <person name="Chapman S.B."/>
            <person name="Dewar J."/>
            <person name="Goldberg J."/>
            <person name="Griggs A."/>
            <person name="Gujja S."/>
            <person name="Hansen M."/>
            <person name="Howarth C."/>
            <person name="Imamovic A."/>
            <person name="Larimer J."/>
            <person name="McCowan C."/>
            <person name="Murphy C."/>
            <person name="Neiman D."/>
            <person name="Pearson M."/>
            <person name="Priest M."/>
            <person name="Roberts A."/>
            <person name="Saif S."/>
            <person name="Shea T."/>
            <person name="Sisk P."/>
            <person name="Sykes S."/>
            <person name="Wortman J."/>
            <person name="Nusbaum C."/>
            <person name="Birren B."/>
        </authorList>
    </citation>
    <scope>NUCLEOTIDE SEQUENCE [LARGE SCALE GENOMIC DNA]</scope>
    <source>
        <strain evidence="2 3">CIP 107287</strain>
    </source>
</reference>
<gene>
    <name evidence="2" type="ORF">F955_02862</name>
</gene>
<feature type="transmembrane region" description="Helical" evidence="1">
    <location>
        <begin position="12"/>
        <end position="29"/>
    </location>
</feature>
<dbReference type="EMBL" id="APPQ01000031">
    <property type="protein sequence ID" value="ENV43315.1"/>
    <property type="molecule type" value="Genomic_DNA"/>
</dbReference>
<evidence type="ECO:0000256" key="1">
    <source>
        <dbReference type="SAM" id="Phobius"/>
    </source>
</evidence>
<name>N9AHZ4_9GAMM</name>
<organism evidence="2 3">
    <name type="scientific">Acinetobacter schindleri CIP 107287</name>
    <dbReference type="NCBI Taxonomy" id="1217988"/>
    <lineage>
        <taxon>Bacteria</taxon>
        <taxon>Pseudomonadati</taxon>
        <taxon>Pseudomonadota</taxon>
        <taxon>Gammaproteobacteria</taxon>
        <taxon>Moraxellales</taxon>
        <taxon>Moraxellaceae</taxon>
        <taxon>Acinetobacter</taxon>
    </lineage>
</organism>
<feature type="transmembrane region" description="Helical" evidence="1">
    <location>
        <begin position="124"/>
        <end position="142"/>
    </location>
</feature>
<dbReference type="AlphaFoldDB" id="N9AHZ4"/>
<protein>
    <submittedName>
        <fullName evidence="2">Uncharacterized protein</fullName>
    </submittedName>
</protein>
<dbReference type="RefSeq" id="WP_004895641.1">
    <property type="nucleotide sequence ID" value="NZ_KB849578.1"/>
</dbReference>
<keyword evidence="1" id="KW-0812">Transmembrane</keyword>
<evidence type="ECO:0000313" key="2">
    <source>
        <dbReference type="EMBL" id="ENV43315.1"/>
    </source>
</evidence>
<evidence type="ECO:0000313" key="3">
    <source>
        <dbReference type="Proteomes" id="UP000018440"/>
    </source>
</evidence>
<sequence>MQAKIYNRGSSIGGFLTLLLLIVVILWWGNGFVAISGENTTELTKAINEIDSPVFKESFTALVKRDMEDGKISNNEMYKLSEIYNGWEVAKSTGQEATYSKNLFDQVNPPPKTKEQIDSENKTFTIINSFILGFVLLLIIVIPMKMFRISSS</sequence>
<proteinExistence type="predicted"/>
<dbReference type="HOGENOM" id="CLU_1718408_0_0_6"/>
<dbReference type="Proteomes" id="UP000018440">
    <property type="component" value="Unassembled WGS sequence"/>
</dbReference>
<keyword evidence="1" id="KW-1133">Transmembrane helix</keyword>
<keyword evidence="1" id="KW-0472">Membrane</keyword>